<dbReference type="RefSeq" id="WP_230562357.1">
    <property type="nucleotide sequence ID" value="NZ_JAJITC010000008.1"/>
</dbReference>
<organism evidence="1 2">
    <name type="scientific">Paraburkholderia translucens</name>
    <dbReference type="NCBI Taxonomy" id="2886945"/>
    <lineage>
        <taxon>Bacteria</taxon>
        <taxon>Pseudomonadati</taxon>
        <taxon>Pseudomonadota</taxon>
        <taxon>Betaproteobacteria</taxon>
        <taxon>Burkholderiales</taxon>
        <taxon>Burkholderiaceae</taxon>
        <taxon>Paraburkholderia</taxon>
    </lineage>
</organism>
<sequence length="86" mass="9434">MQIVARRHATGRRDMRFISGTRGQIVLRDKRKTPAAAGGLLDLGGIGVHRGEQVRVAGQRRLLPTLTAGGELRKPRLRPVDCGEVR</sequence>
<dbReference type="EMBL" id="JAJITC010000008">
    <property type="protein sequence ID" value="MCC8403504.1"/>
    <property type="molecule type" value="Genomic_DNA"/>
</dbReference>
<evidence type="ECO:0000313" key="2">
    <source>
        <dbReference type="Proteomes" id="UP001430614"/>
    </source>
</evidence>
<gene>
    <name evidence="1" type="ORF">LJ655_16670</name>
</gene>
<dbReference type="Proteomes" id="UP001430614">
    <property type="component" value="Unassembled WGS sequence"/>
</dbReference>
<reference evidence="1 2" key="1">
    <citation type="submission" date="2021-11" db="EMBL/GenBank/DDBJ databases">
        <authorList>
            <person name="Oh E.-T."/>
            <person name="Kim S.-B."/>
        </authorList>
    </citation>
    <scope>NUCLEOTIDE SEQUENCE [LARGE SCALE GENOMIC DNA]</scope>
    <source>
        <strain evidence="1 2">MMS20-SJTN17</strain>
    </source>
</reference>
<protein>
    <submittedName>
        <fullName evidence="1">Uncharacterized protein</fullName>
    </submittedName>
</protein>
<proteinExistence type="predicted"/>
<accession>A0ABS8KFE9</accession>
<name>A0ABS8KFE9_9BURK</name>
<evidence type="ECO:0000313" key="1">
    <source>
        <dbReference type="EMBL" id="MCC8403504.1"/>
    </source>
</evidence>
<keyword evidence="2" id="KW-1185">Reference proteome</keyword>
<comment type="caution">
    <text evidence="1">The sequence shown here is derived from an EMBL/GenBank/DDBJ whole genome shotgun (WGS) entry which is preliminary data.</text>
</comment>